<dbReference type="PANTHER" id="PTHR32196:SF71">
    <property type="entry name" value="AUTOINDUCER 2 IMPORT SYSTEM PERMEASE PROTEIN LSRD"/>
    <property type="match status" value="1"/>
</dbReference>
<name>A0A923I794_9FIRM</name>
<keyword evidence="4" id="KW-0997">Cell inner membrane</keyword>
<dbReference type="EMBL" id="JACONZ010000003">
    <property type="protein sequence ID" value="MBC5581598.1"/>
    <property type="molecule type" value="Genomic_DNA"/>
</dbReference>
<dbReference type="Proteomes" id="UP000659630">
    <property type="component" value="Unassembled WGS sequence"/>
</dbReference>
<evidence type="ECO:0000313" key="10">
    <source>
        <dbReference type="EMBL" id="MBC5581598.1"/>
    </source>
</evidence>
<evidence type="ECO:0000256" key="2">
    <source>
        <dbReference type="ARBA" id="ARBA00022448"/>
    </source>
</evidence>
<evidence type="ECO:0000256" key="1">
    <source>
        <dbReference type="ARBA" id="ARBA00004651"/>
    </source>
</evidence>
<comment type="caution">
    <text evidence="10">The sequence shown here is derived from an EMBL/GenBank/DDBJ whole genome shotgun (WGS) entry which is preliminary data.</text>
</comment>
<evidence type="ECO:0000256" key="4">
    <source>
        <dbReference type="ARBA" id="ARBA00022519"/>
    </source>
</evidence>
<keyword evidence="2" id="KW-0813">Transport</keyword>
<comment type="subcellular location">
    <subcellularLocation>
        <location evidence="1">Cell membrane</location>
        <topology evidence="1">Multi-pass membrane protein</topology>
    </subcellularLocation>
</comment>
<evidence type="ECO:0000256" key="9">
    <source>
        <dbReference type="SAM" id="Phobius"/>
    </source>
</evidence>
<evidence type="ECO:0000256" key="3">
    <source>
        <dbReference type="ARBA" id="ARBA00022475"/>
    </source>
</evidence>
<evidence type="ECO:0000256" key="8">
    <source>
        <dbReference type="ARBA" id="ARBA00039381"/>
    </source>
</evidence>
<feature type="transmembrane region" description="Helical" evidence="9">
    <location>
        <begin position="166"/>
        <end position="186"/>
    </location>
</feature>
<feature type="transmembrane region" description="Helical" evidence="9">
    <location>
        <begin position="69"/>
        <end position="86"/>
    </location>
</feature>
<dbReference type="AlphaFoldDB" id="A0A923I794"/>
<protein>
    <recommendedName>
        <fullName evidence="8">Autoinducer 2 import system permease protein LsrD</fullName>
    </recommendedName>
</protein>
<evidence type="ECO:0000256" key="6">
    <source>
        <dbReference type="ARBA" id="ARBA00022989"/>
    </source>
</evidence>
<dbReference type="PANTHER" id="PTHR32196">
    <property type="entry name" value="ABC TRANSPORTER PERMEASE PROTEIN YPHD-RELATED-RELATED"/>
    <property type="match status" value="1"/>
</dbReference>
<keyword evidence="3" id="KW-1003">Cell membrane</keyword>
<feature type="transmembrane region" description="Helical" evidence="9">
    <location>
        <begin position="92"/>
        <end position="113"/>
    </location>
</feature>
<dbReference type="InterPro" id="IPR001851">
    <property type="entry name" value="ABC_transp_permease"/>
</dbReference>
<feature type="transmembrane region" description="Helical" evidence="9">
    <location>
        <begin position="214"/>
        <end position="235"/>
    </location>
</feature>
<evidence type="ECO:0000256" key="7">
    <source>
        <dbReference type="ARBA" id="ARBA00023136"/>
    </source>
</evidence>
<keyword evidence="6 9" id="KW-1133">Transmembrane helix</keyword>
<organism evidence="10 11">
    <name type="scientific">Anaerofilum hominis</name>
    <dbReference type="NCBI Taxonomy" id="2763016"/>
    <lineage>
        <taxon>Bacteria</taxon>
        <taxon>Bacillati</taxon>
        <taxon>Bacillota</taxon>
        <taxon>Clostridia</taxon>
        <taxon>Eubacteriales</taxon>
        <taxon>Oscillospiraceae</taxon>
        <taxon>Anaerofilum</taxon>
    </lineage>
</organism>
<gene>
    <name evidence="10" type="ORF">H8S23_08775</name>
</gene>
<dbReference type="GO" id="GO:0022857">
    <property type="term" value="F:transmembrane transporter activity"/>
    <property type="evidence" value="ECO:0007669"/>
    <property type="project" value="InterPro"/>
</dbReference>
<dbReference type="GO" id="GO:0005886">
    <property type="term" value="C:plasma membrane"/>
    <property type="evidence" value="ECO:0007669"/>
    <property type="project" value="UniProtKB-SubCell"/>
</dbReference>
<dbReference type="Pfam" id="PF02653">
    <property type="entry name" value="BPD_transp_2"/>
    <property type="match status" value="1"/>
</dbReference>
<dbReference type="CDD" id="cd06579">
    <property type="entry name" value="TM_PBP1_transp_AraH_like"/>
    <property type="match status" value="1"/>
</dbReference>
<keyword evidence="7 9" id="KW-0472">Membrane</keyword>
<proteinExistence type="predicted"/>
<evidence type="ECO:0000256" key="5">
    <source>
        <dbReference type="ARBA" id="ARBA00022692"/>
    </source>
</evidence>
<evidence type="ECO:0000313" key="11">
    <source>
        <dbReference type="Proteomes" id="UP000659630"/>
    </source>
</evidence>
<accession>A0A923I794</accession>
<sequence>MNEKKFKLPISGNQLVLICALVGVTVIFSVLNPNYFTYTNLINILVSSTLIGLTSIGITFLIMTGGNDLSAGAVAAFAGVFVAWALKATSLPWPLLCLAAIAIAAVAGLLNALMVTKLNIVPFIATLASQSVWRGFAYLVCGGKPVSVADKGFMAFGKSRLGGDNGIPYTVILMVVFFVIFAYILAKTKFGRSIFAIGGNAEAARLAGINANRVKTICYVMTSMFAALAGIILAARMNSGQPAASPNLHFDAITAANLGGVSMVGGVGSIPSVVLGVLLVQAFNSGLNMVGVSSYWQYVARGMLLFASLAIDFYRQRTRARRLLADSMKAL</sequence>
<feature type="transmembrane region" description="Helical" evidence="9">
    <location>
        <begin position="37"/>
        <end position="62"/>
    </location>
</feature>
<keyword evidence="11" id="KW-1185">Reference proteome</keyword>
<dbReference type="RefSeq" id="WP_186887973.1">
    <property type="nucleotide sequence ID" value="NZ_JACONZ010000003.1"/>
</dbReference>
<feature type="transmembrane region" description="Helical" evidence="9">
    <location>
        <begin position="12"/>
        <end position="31"/>
    </location>
</feature>
<feature type="transmembrane region" description="Helical" evidence="9">
    <location>
        <begin position="256"/>
        <end position="283"/>
    </location>
</feature>
<reference evidence="10" key="1">
    <citation type="submission" date="2020-08" db="EMBL/GenBank/DDBJ databases">
        <title>Genome public.</title>
        <authorList>
            <person name="Liu C."/>
            <person name="Sun Q."/>
        </authorList>
    </citation>
    <scope>NUCLEOTIDE SEQUENCE</scope>
    <source>
        <strain evidence="10">BX8</strain>
    </source>
</reference>
<keyword evidence="5 9" id="KW-0812">Transmembrane</keyword>